<dbReference type="Pfam" id="PF07523">
    <property type="entry name" value="Big_3"/>
    <property type="match status" value="1"/>
</dbReference>
<dbReference type="Pfam" id="PF06964">
    <property type="entry name" value="Alpha-L-AF_C"/>
    <property type="match status" value="1"/>
</dbReference>
<dbReference type="SUPFAM" id="SSF51011">
    <property type="entry name" value="Glycosyl hydrolase domain"/>
    <property type="match status" value="1"/>
</dbReference>
<dbReference type="EC" id="3.2.1.55" evidence="3"/>
<protein>
    <recommendedName>
        <fullName evidence="3">non-reducing end alpha-L-arabinofuranosidase</fullName>
        <ecNumber evidence="3">3.2.1.55</ecNumber>
    </recommendedName>
</protein>
<dbReference type="InterPro" id="IPR008979">
    <property type="entry name" value="Galactose-bd-like_sf"/>
</dbReference>
<evidence type="ECO:0000256" key="4">
    <source>
        <dbReference type="ARBA" id="ARBA00022729"/>
    </source>
</evidence>
<dbReference type="Proteomes" id="UP001652431">
    <property type="component" value="Unassembled WGS sequence"/>
</dbReference>
<dbReference type="SUPFAM" id="SSF49899">
    <property type="entry name" value="Concanavalin A-like lectins/glucanases"/>
    <property type="match status" value="1"/>
</dbReference>
<dbReference type="InterPro" id="IPR051563">
    <property type="entry name" value="Glycosyl_Hydrolase_51"/>
</dbReference>
<organism evidence="9 10">
    <name type="scientific">Dorea acetigenes</name>
    <dbReference type="NCBI Taxonomy" id="2981787"/>
    <lineage>
        <taxon>Bacteria</taxon>
        <taxon>Bacillati</taxon>
        <taxon>Bacillota</taxon>
        <taxon>Clostridia</taxon>
        <taxon>Lachnospirales</taxon>
        <taxon>Lachnospiraceae</taxon>
        <taxon>Dorea</taxon>
    </lineage>
</organism>
<evidence type="ECO:0000256" key="3">
    <source>
        <dbReference type="ARBA" id="ARBA00012670"/>
    </source>
</evidence>
<evidence type="ECO:0000256" key="2">
    <source>
        <dbReference type="ARBA" id="ARBA00007186"/>
    </source>
</evidence>
<dbReference type="SUPFAM" id="SSF49785">
    <property type="entry name" value="Galactose-binding domain-like"/>
    <property type="match status" value="2"/>
</dbReference>
<feature type="chain" id="PRO_5047175777" description="non-reducing end alpha-L-arabinofuranosidase" evidence="7">
    <location>
        <begin position="30"/>
        <end position="1414"/>
    </location>
</feature>
<dbReference type="Pfam" id="PF20578">
    <property type="entry name" value="aBig_2"/>
    <property type="match status" value="1"/>
</dbReference>
<dbReference type="Gene3D" id="2.60.120.260">
    <property type="entry name" value="Galactose-binding domain-like"/>
    <property type="match status" value="2"/>
</dbReference>
<evidence type="ECO:0000256" key="5">
    <source>
        <dbReference type="ARBA" id="ARBA00022801"/>
    </source>
</evidence>
<dbReference type="Gene3D" id="2.60.40.1180">
    <property type="entry name" value="Golgi alpha-mannosidase II"/>
    <property type="match status" value="1"/>
</dbReference>
<feature type="domain" description="Alpha-L-arabinofuranosidase C-terminal" evidence="8">
    <location>
        <begin position="1096"/>
        <end position="1279"/>
    </location>
</feature>
<dbReference type="Pfam" id="PF22848">
    <property type="entry name" value="ASD1_dom"/>
    <property type="match status" value="1"/>
</dbReference>
<dbReference type="InterPro" id="IPR017853">
    <property type="entry name" value="GH"/>
</dbReference>
<dbReference type="InterPro" id="IPR013320">
    <property type="entry name" value="ConA-like_dom_sf"/>
</dbReference>
<keyword evidence="5" id="KW-0378">Hydrolase</keyword>
<dbReference type="Gene3D" id="2.60.120.200">
    <property type="match status" value="1"/>
</dbReference>
<dbReference type="InterPro" id="IPR055235">
    <property type="entry name" value="ASD1_cat"/>
</dbReference>
<gene>
    <name evidence="9" type="ORF">OCV99_06885</name>
</gene>
<proteinExistence type="inferred from homology"/>
<dbReference type="InterPro" id="IPR003305">
    <property type="entry name" value="CenC_carb-bd"/>
</dbReference>
<name>A0ABT2RM76_9FIRM</name>
<dbReference type="EMBL" id="JAOQJU010000005">
    <property type="protein sequence ID" value="MCU6686284.1"/>
    <property type="molecule type" value="Genomic_DNA"/>
</dbReference>
<dbReference type="Pfam" id="PF02018">
    <property type="entry name" value="CBM_4_9"/>
    <property type="match status" value="1"/>
</dbReference>
<dbReference type="RefSeq" id="WP_262575091.1">
    <property type="nucleotide sequence ID" value="NZ_JAOQJU010000005.1"/>
</dbReference>
<feature type="non-terminal residue" evidence="9">
    <location>
        <position position="1414"/>
    </location>
</feature>
<dbReference type="InterPro" id="IPR010720">
    <property type="entry name" value="Alpha-L-AF_C"/>
</dbReference>
<comment type="catalytic activity">
    <reaction evidence="1">
        <text>Hydrolysis of terminal non-reducing alpha-L-arabinofuranoside residues in alpha-L-arabinosides.</text>
        <dbReference type="EC" id="3.2.1.55"/>
    </reaction>
</comment>
<dbReference type="PANTHER" id="PTHR31776:SF0">
    <property type="entry name" value="ALPHA-L-ARABINOFURANOSIDASE 1"/>
    <property type="match status" value="1"/>
</dbReference>
<reference evidence="9 10" key="1">
    <citation type="journal article" date="2021" name="ISME Commun">
        <title>Automated analysis of genomic sequences facilitates high-throughput and comprehensive description of bacteria.</title>
        <authorList>
            <person name="Hitch T.C.A."/>
        </authorList>
    </citation>
    <scope>NUCLEOTIDE SEQUENCE [LARGE SCALE GENOMIC DNA]</scope>
    <source>
        <strain evidence="9 10">Sanger_03</strain>
    </source>
</reference>
<feature type="signal peptide" evidence="7">
    <location>
        <begin position="1"/>
        <end position="29"/>
    </location>
</feature>
<sequence length="1414" mass="154399">MRKKAARSFLSLILAAAMVVIGLPSAVYAAGTSAKESDEVIETAEGEDIIDIAPYAAVSTDYVSSWENLNGINNEAFEPGASNQGNNQGWGNWPQDPGSSHYVQYDWTTPITTDSFQVYWYDDGGGTRVPSAIQFQYKDASGNWQDLAMKSNLDDVIKTDQYNTISVDSVTTKSIRFNVTVRDDAAANGIYRWKVQFALTDETADTVLELAKEQLVLSDRMASDTLLPAQLSNGVTVAWTENHDAVNIEGGKAVVTRGDTDVTGTLRAELSLKGKSVTKDFTVTVPQKTDAIPDMLAKYDFSNLSGTLASGSTIADVSGHDHNAVVQGSGVSAAGNVLTLSGGNGYVQLPTGMFDNQNNLTISMWIQNDIGPAWTSAFFFGKNTTSYFMINPQNPSTNAAKMCITWGGSGSEIGIAPGTNLSDGPYTGSEWTHYTAVITENSITGYINGEKYNSYALNRKVSDMGTGLLSYIGKSEYAGDPIFRGKIRNVSIYSKAVSDAEAGQLYTEGLTEEQILQNAADALTIPEVKDDALSTGIYDSVTLQKAMLSGLVTISWESGSEEIISTDGKVTAPKENTNVKLTAEIKVGDKTQEKEFNILVLSKDSTTYAMTLDKEDKGVDISQELFGLFYEDINSSADGGLSPELVKNNSFQNYADGSAPTSPATRGDQTSWKKYWTSSNSSGFTVEQTGGLNENNTNYAKLTGNQTLSNVGFTKMWDNTTPSIPVEQGMKYDFSMWMKADAAYAGTVTVQVTDSAGQALTDVQTLELKKDGKWNKISAALTGSKTQTGKLTLTISGAAAADVLCVDMVSLASQDTYGYGNKNYVYGAGLRKDLVEALADLKPSFIRFPGGCAIEGDYGEDSFYNWENSIGPLEERKAQASYWGDSTIGKNPDPEYGYMMSFELGYHEIMTLCEDLGAEAFPIMSAGIYCQFAGNAPAAKSGEELDPYAQYAIDFLNYCWGDPDSSNAEEAKWAKKRVENGHAEPFELHYIGIGNENWNTNTVNYYENFTYIKNKIEAYKEAHYPDHQLQLIFAYGPYYWNASNGEDAYSYVKRTMTGEVLVDEHYYAGAGWMLENTHRYDSYDRLDEDGTNVFVGEYAVNDKGNTLEGAIAEAAYMTGFERNGDIVRHASYAPLLAKIGATNWSPNMIYFDEYDVMKTPNYYVQWMYANNYGKTIVNTALSRINGSGSYQALNGGQTDIYQVSSVDENYIYLKLINSADYPKDITLTYPGVEAGEAEIICLTGDAKAENVIGNETVVPVTTKEKLTDGKLQYLVPATSFSVIKVAYNGSVTPEVKLESITVKAPTKTEYTAGEELDLAGMKVVAKYSDDTEKEITEGYEVSGYDKAKTGEQTVTVTYEGKTATFKVTVKEAAKPDDTDKKELEKAIENAVPDTKKEQYSEASWADYEEALKKA</sequence>
<evidence type="ECO:0000259" key="8">
    <source>
        <dbReference type="SMART" id="SM00813"/>
    </source>
</evidence>
<accession>A0ABT2RM76</accession>
<evidence type="ECO:0000313" key="9">
    <source>
        <dbReference type="EMBL" id="MCU6686284.1"/>
    </source>
</evidence>
<comment type="caution">
    <text evidence="9">The sequence shown here is derived from an EMBL/GenBank/DDBJ whole genome shotgun (WGS) entry which is preliminary data.</text>
</comment>
<evidence type="ECO:0000256" key="1">
    <source>
        <dbReference type="ARBA" id="ARBA00001462"/>
    </source>
</evidence>
<evidence type="ECO:0000256" key="7">
    <source>
        <dbReference type="SAM" id="SignalP"/>
    </source>
</evidence>
<comment type="similarity">
    <text evidence="2">Belongs to the glycosyl hydrolase 51 family.</text>
</comment>
<dbReference type="InterPro" id="IPR022038">
    <property type="entry name" value="Ig-like_bact"/>
</dbReference>
<dbReference type="Gene3D" id="3.20.20.80">
    <property type="entry name" value="Glycosidases"/>
    <property type="match status" value="1"/>
</dbReference>
<keyword evidence="6" id="KW-0325">Glycoprotein</keyword>
<dbReference type="InterPro" id="IPR046780">
    <property type="entry name" value="aBig_2"/>
</dbReference>
<keyword evidence="10" id="KW-1185">Reference proteome</keyword>
<evidence type="ECO:0000256" key="6">
    <source>
        <dbReference type="ARBA" id="ARBA00023180"/>
    </source>
</evidence>
<dbReference type="PANTHER" id="PTHR31776">
    <property type="entry name" value="ALPHA-L-ARABINOFURANOSIDASE 1"/>
    <property type="match status" value="1"/>
</dbReference>
<dbReference type="SMART" id="SM00813">
    <property type="entry name" value="Alpha-L-AF_C"/>
    <property type="match status" value="1"/>
</dbReference>
<evidence type="ECO:0000313" key="10">
    <source>
        <dbReference type="Proteomes" id="UP001652431"/>
    </source>
</evidence>
<dbReference type="Pfam" id="PF13385">
    <property type="entry name" value="Laminin_G_3"/>
    <property type="match status" value="1"/>
</dbReference>
<keyword evidence="4 7" id="KW-0732">Signal</keyword>
<dbReference type="Gene3D" id="2.60.40.3630">
    <property type="match status" value="1"/>
</dbReference>
<dbReference type="InterPro" id="IPR013780">
    <property type="entry name" value="Glyco_hydro_b"/>
</dbReference>
<dbReference type="SUPFAM" id="SSF51445">
    <property type="entry name" value="(Trans)glycosidases"/>
    <property type="match status" value="1"/>
</dbReference>